<evidence type="ECO:0000313" key="2">
    <source>
        <dbReference type="Proteomes" id="UP000032221"/>
    </source>
</evidence>
<dbReference type="EMBL" id="JXST01000040">
    <property type="protein sequence ID" value="KIU14598.1"/>
    <property type="molecule type" value="Genomic_DNA"/>
</dbReference>
<dbReference type="PATRIC" id="fig|280871.6.peg.4817"/>
<proteinExistence type="predicted"/>
<name>A0A0D1IZB3_9MYCO</name>
<organism evidence="1 2">
    <name type="scientific">Mycolicibacterium llatzerense</name>
    <dbReference type="NCBI Taxonomy" id="280871"/>
    <lineage>
        <taxon>Bacteria</taxon>
        <taxon>Bacillati</taxon>
        <taxon>Actinomycetota</taxon>
        <taxon>Actinomycetes</taxon>
        <taxon>Mycobacteriales</taxon>
        <taxon>Mycobacteriaceae</taxon>
        <taxon>Mycolicibacterium</taxon>
    </lineage>
</organism>
<dbReference type="Proteomes" id="UP000032221">
    <property type="component" value="Unassembled WGS sequence"/>
</dbReference>
<sequence length="140" mass="15529">MSTSAPMSFDMRSYPFPPPPGFPAPRTGIIEKLLARVFDRRRIGHDVAPYRPQDGGVMRTSDGAVYIPEATPPVLPIMGFTPRHTWRQHAMANRSQIQALDRYVNALSTELRSASTHLPAADRQRVLTLIGDTTTGDGTW</sequence>
<accession>A0A0D1IZB3</accession>
<gene>
    <name evidence="1" type="ORF">TL10_23280</name>
</gene>
<protein>
    <submittedName>
        <fullName evidence="1">Uncharacterized protein</fullName>
    </submittedName>
</protein>
<comment type="caution">
    <text evidence="1">The sequence shown here is derived from an EMBL/GenBank/DDBJ whole genome shotgun (WGS) entry which is preliminary data.</text>
</comment>
<dbReference type="AlphaFoldDB" id="A0A0D1IZB3"/>
<keyword evidence="2" id="KW-1185">Reference proteome</keyword>
<dbReference type="RefSeq" id="WP_043987536.1">
    <property type="nucleotide sequence ID" value="NZ_JXST01000040.1"/>
</dbReference>
<evidence type="ECO:0000313" key="1">
    <source>
        <dbReference type="EMBL" id="KIU14598.1"/>
    </source>
</evidence>
<reference evidence="1 2" key="1">
    <citation type="submission" date="2015-01" db="EMBL/GenBank/DDBJ databases">
        <title>Genome sequence of Mycobacterium llatzerense and Mycobacterium immunogenum recovered from brain abscess.</title>
        <authorList>
            <person name="Greninger A.L."/>
            <person name="Langelier C."/>
            <person name="Cunningham G."/>
            <person name="Chiu C.Y."/>
            <person name="Miller S."/>
        </authorList>
    </citation>
    <scope>NUCLEOTIDE SEQUENCE [LARGE SCALE GENOMIC DNA]</scope>
    <source>
        <strain evidence="1 2">CLUC14</strain>
    </source>
</reference>